<organism evidence="5 6">
    <name type="scientific">Nocardioides iriomotensis</name>
    <dbReference type="NCBI Taxonomy" id="715784"/>
    <lineage>
        <taxon>Bacteria</taxon>
        <taxon>Bacillati</taxon>
        <taxon>Actinomycetota</taxon>
        <taxon>Actinomycetes</taxon>
        <taxon>Propionibacteriales</taxon>
        <taxon>Nocardioidaceae</taxon>
        <taxon>Nocardioides</taxon>
    </lineage>
</organism>
<dbReference type="OrthoDB" id="4050641at2"/>
<dbReference type="InterPro" id="IPR036388">
    <property type="entry name" value="WH-like_DNA-bd_sf"/>
</dbReference>
<dbReference type="InterPro" id="IPR036390">
    <property type="entry name" value="WH_DNA-bd_sf"/>
</dbReference>
<dbReference type="PRINTS" id="PR00033">
    <property type="entry name" value="HTHASNC"/>
</dbReference>
<dbReference type="PROSITE" id="PS50956">
    <property type="entry name" value="HTH_ASNC_2"/>
    <property type="match status" value="1"/>
</dbReference>
<keyword evidence="2" id="KW-0238">DNA-binding</keyword>
<dbReference type="SUPFAM" id="SSF46785">
    <property type="entry name" value="Winged helix' DNA-binding domain"/>
    <property type="match status" value="1"/>
</dbReference>
<keyword evidence="3" id="KW-0804">Transcription</keyword>
<dbReference type="SUPFAM" id="SSF54909">
    <property type="entry name" value="Dimeric alpha+beta barrel"/>
    <property type="match status" value="2"/>
</dbReference>
<reference evidence="5 6" key="1">
    <citation type="submission" date="2019-01" db="EMBL/GenBank/DDBJ databases">
        <title>Nocardioides guangzhouensis sp. nov., an actinobacterium isolated from soil.</title>
        <authorList>
            <person name="Fu Y."/>
            <person name="Cai Y."/>
            <person name="Lin Z."/>
            <person name="Chen P."/>
        </authorList>
    </citation>
    <scope>NUCLEOTIDE SEQUENCE [LARGE SCALE GENOMIC DNA]</scope>
    <source>
        <strain evidence="5 6">NBRC 105384</strain>
    </source>
</reference>
<evidence type="ECO:0000313" key="6">
    <source>
        <dbReference type="Proteomes" id="UP000291189"/>
    </source>
</evidence>
<dbReference type="GO" id="GO:0005829">
    <property type="term" value="C:cytosol"/>
    <property type="evidence" value="ECO:0007669"/>
    <property type="project" value="TreeGrafter"/>
</dbReference>
<dbReference type="RefSeq" id="WP_129989466.1">
    <property type="nucleotide sequence ID" value="NZ_SDPU01000035.1"/>
</dbReference>
<proteinExistence type="predicted"/>
<accession>A0A4Q5IXK6</accession>
<dbReference type="Gene3D" id="3.30.70.920">
    <property type="match status" value="2"/>
</dbReference>
<dbReference type="EMBL" id="SDPU01000035">
    <property type="protein sequence ID" value="RYU09701.1"/>
    <property type="molecule type" value="Genomic_DNA"/>
</dbReference>
<dbReference type="Pfam" id="PF01037">
    <property type="entry name" value="AsnC_trans_reg"/>
    <property type="match status" value="1"/>
</dbReference>
<dbReference type="Gene3D" id="1.10.10.10">
    <property type="entry name" value="Winged helix-like DNA-binding domain superfamily/Winged helix DNA-binding domain"/>
    <property type="match status" value="2"/>
</dbReference>
<dbReference type="Pfam" id="PF13404">
    <property type="entry name" value="HTH_AsnC-type"/>
    <property type="match status" value="2"/>
</dbReference>
<protein>
    <submittedName>
        <fullName evidence="5">Lrp/AsnC family transcriptional regulator</fullName>
    </submittedName>
</protein>
<dbReference type="InterPro" id="IPR019888">
    <property type="entry name" value="Tscrpt_reg_AsnC-like"/>
</dbReference>
<feature type="domain" description="HTH asnC-type" evidence="4">
    <location>
        <begin position="182"/>
        <end position="242"/>
    </location>
</feature>
<dbReference type="PANTHER" id="PTHR30154:SF34">
    <property type="entry name" value="TRANSCRIPTIONAL REGULATOR AZLB"/>
    <property type="match status" value="1"/>
</dbReference>
<dbReference type="GO" id="GO:0043565">
    <property type="term" value="F:sequence-specific DNA binding"/>
    <property type="evidence" value="ECO:0007669"/>
    <property type="project" value="InterPro"/>
</dbReference>
<dbReference type="InterPro" id="IPR019887">
    <property type="entry name" value="Tscrpt_reg_AsnC/Lrp_C"/>
</dbReference>
<keyword evidence="1" id="KW-0805">Transcription regulation</keyword>
<evidence type="ECO:0000313" key="5">
    <source>
        <dbReference type="EMBL" id="RYU09701.1"/>
    </source>
</evidence>
<dbReference type="AlphaFoldDB" id="A0A4Q5IXK6"/>
<dbReference type="SMART" id="SM00344">
    <property type="entry name" value="HTH_ASNC"/>
    <property type="match status" value="2"/>
</dbReference>
<dbReference type="PANTHER" id="PTHR30154">
    <property type="entry name" value="LEUCINE-RESPONSIVE REGULATORY PROTEIN"/>
    <property type="match status" value="1"/>
</dbReference>
<evidence type="ECO:0000256" key="3">
    <source>
        <dbReference type="ARBA" id="ARBA00023163"/>
    </source>
</evidence>
<gene>
    <name evidence="5" type="ORF">ETU37_22020</name>
</gene>
<dbReference type="InterPro" id="IPR011008">
    <property type="entry name" value="Dimeric_a/b-barrel"/>
</dbReference>
<name>A0A4Q5IXK6_9ACTN</name>
<keyword evidence="6" id="KW-1185">Reference proteome</keyword>
<evidence type="ECO:0000259" key="4">
    <source>
        <dbReference type="PROSITE" id="PS50956"/>
    </source>
</evidence>
<evidence type="ECO:0000256" key="1">
    <source>
        <dbReference type="ARBA" id="ARBA00023015"/>
    </source>
</evidence>
<dbReference type="InterPro" id="IPR000485">
    <property type="entry name" value="AsnC-type_HTH_dom"/>
</dbReference>
<sequence length="338" mass="37055">MPGYPHLDAADRQIAAALQVNGRASWRRIASALHAPESTVTRRGQQLLADRAVAVTGVLDHLRCGLGVSVYVRLRARPGRALEVARAVAAHPRPRFVAVVTGSYDVTAEVVVDSHRDILRVIGEFEAIDDVVETESVLVIRKFSAFEEWSPHLLDGAAVDELRAGREVVDYAHRAWTEPERLTESELAIAHVLAADGRASYATIAQQVGVSESTAARRVESLVERGCLRFRTLFESPVLGYDVEFLLWLTVDPAHIEEVGERLAKHPSTRYVSAATGRHTLIAQGVLPGYGDLYPYTTEIVGRLPGVQAADLTLHVQALKRAWVPIDDDGRPRPEGVH</sequence>
<evidence type="ECO:0000256" key="2">
    <source>
        <dbReference type="ARBA" id="ARBA00023125"/>
    </source>
</evidence>
<comment type="caution">
    <text evidence="5">The sequence shown here is derived from an EMBL/GenBank/DDBJ whole genome shotgun (WGS) entry which is preliminary data.</text>
</comment>
<dbReference type="Proteomes" id="UP000291189">
    <property type="component" value="Unassembled WGS sequence"/>
</dbReference>
<dbReference type="GO" id="GO:0043200">
    <property type="term" value="P:response to amino acid"/>
    <property type="evidence" value="ECO:0007669"/>
    <property type="project" value="TreeGrafter"/>
</dbReference>